<feature type="transmembrane region" description="Helical" evidence="1">
    <location>
        <begin position="270"/>
        <end position="291"/>
    </location>
</feature>
<reference evidence="2 3" key="2">
    <citation type="submission" date="2012-02" db="EMBL/GenBank/DDBJ databases">
        <title>Improved High-Quality Draft sequence of Eubacterium cellulosolvens 6.</title>
        <authorList>
            <consortium name="US DOE Joint Genome Institute"/>
            <person name="Lucas S."/>
            <person name="Han J."/>
            <person name="Lapidus A."/>
            <person name="Cheng J.-F."/>
            <person name="Goodwin L."/>
            <person name="Pitluck S."/>
            <person name="Peters L."/>
            <person name="Mikhailova N."/>
            <person name="Gu W."/>
            <person name="Detter J.C."/>
            <person name="Han C."/>
            <person name="Tapia R."/>
            <person name="Land M."/>
            <person name="Hauser L."/>
            <person name="Kyrpides N."/>
            <person name="Ivanova N."/>
            <person name="Pagani I."/>
            <person name="Johnson E."/>
            <person name="Mukhopadhyay B."/>
            <person name="Anderson I."/>
            <person name="Woyke T."/>
        </authorList>
    </citation>
    <scope>NUCLEOTIDE SEQUENCE [LARGE SCALE GENOMIC DNA]</scope>
    <source>
        <strain evidence="2 3">6</strain>
    </source>
</reference>
<proteinExistence type="predicted"/>
<dbReference type="Pfam" id="PF11449">
    <property type="entry name" value="ArsP_2"/>
    <property type="match status" value="1"/>
</dbReference>
<dbReference type="Proteomes" id="UP000005753">
    <property type="component" value="Chromosome"/>
</dbReference>
<keyword evidence="1" id="KW-0472">Membrane</keyword>
<dbReference type="eggNOG" id="ENOG502Z7X4">
    <property type="taxonomic scope" value="Bacteria"/>
</dbReference>
<keyword evidence="1" id="KW-1133">Transmembrane helix</keyword>
<dbReference type="EMBL" id="CM001487">
    <property type="protein sequence ID" value="EIM56474.1"/>
    <property type="molecule type" value="Genomic_DNA"/>
</dbReference>
<feature type="transmembrane region" description="Helical" evidence="1">
    <location>
        <begin position="75"/>
        <end position="93"/>
    </location>
</feature>
<gene>
    <name evidence="2" type="ORF">EubceDRAFT1_0635</name>
</gene>
<feature type="transmembrane region" description="Helical" evidence="1">
    <location>
        <begin position="239"/>
        <end position="258"/>
    </location>
</feature>
<organism evidence="2 3">
    <name type="scientific">Eubacterium cellulosolvens (strain ATCC 43171 / JCM 9499 / 6)</name>
    <name type="common">Cillobacterium cellulosolvens</name>
    <dbReference type="NCBI Taxonomy" id="633697"/>
    <lineage>
        <taxon>Bacteria</taxon>
        <taxon>Bacillati</taxon>
        <taxon>Bacillota</taxon>
        <taxon>Clostridia</taxon>
        <taxon>Eubacteriales</taxon>
        <taxon>Eubacteriaceae</taxon>
        <taxon>Eubacterium</taxon>
    </lineage>
</organism>
<evidence type="ECO:0008006" key="4">
    <source>
        <dbReference type="Google" id="ProtNLM"/>
    </source>
</evidence>
<dbReference type="AlphaFoldDB" id="I5ARQ1"/>
<dbReference type="STRING" id="633697.EubceDRAFT1_0635"/>
<keyword evidence="1" id="KW-0812">Transmembrane</keyword>
<reference evidence="2 3" key="1">
    <citation type="submission" date="2010-08" db="EMBL/GenBank/DDBJ databases">
        <authorList>
            <consortium name="US DOE Joint Genome Institute (JGI-PGF)"/>
            <person name="Lucas S."/>
            <person name="Copeland A."/>
            <person name="Lapidus A."/>
            <person name="Cheng J.-F."/>
            <person name="Bruce D."/>
            <person name="Goodwin L."/>
            <person name="Pitluck S."/>
            <person name="Land M.L."/>
            <person name="Hauser L."/>
            <person name="Chang Y.-J."/>
            <person name="Anderson I.J."/>
            <person name="Johnson E."/>
            <person name="Mulhopadhyay B."/>
            <person name="Kyrpides N."/>
            <person name="Woyke T.J."/>
        </authorList>
    </citation>
    <scope>NUCLEOTIDE SEQUENCE [LARGE SCALE GENOMIC DNA]</scope>
    <source>
        <strain evidence="2 3">6</strain>
    </source>
</reference>
<sequence>MIEILVESFTDAIIDTAKLIPFLYITYLIMEFIERKASDKSTETLASVGRFGPIFGGIVGVIPQCGFSASASSLYSGGILTIGTLLAVFLSTSDEMLPIFISEHLAAGSIFRILAVKAAIGVISGLGFDFLLRFTKYKYKTEKRIHDLCENEHCHCEDEEEGNIFLASLIHTLHISLFVFLISFALTLAMEGLGADVIGSFLTNRPIIGVLLSALIGLIPNCASSVMITQFYLNGLLNAGQMMAGLLVGAGVGLLILFRTNRHLRENLRITGVLYAFGVFWGLLIELTGIAF</sequence>
<feature type="transmembrane region" description="Helical" evidence="1">
    <location>
        <begin position="51"/>
        <end position="69"/>
    </location>
</feature>
<feature type="transmembrane region" description="Helical" evidence="1">
    <location>
        <begin position="175"/>
        <end position="195"/>
    </location>
</feature>
<name>I5ARQ1_EUBC6</name>
<evidence type="ECO:0000313" key="2">
    <source>
        <dbReference type="EMBL" id="EIM56474.1"/>
    </source>
</evidence>
<feature type="transmembrane region" description="Helical" evidence="1">
    <location>
        <begin position="207"/>
        <end position="233"/>
    </location>
</feature>
<evidence type="ECO:0000256" key="1">
    <source>
        <dbReference type="SAM" id="Phobius"/>
    </source>
</evidence>
<protein>
    <recommendedName>
        <fullName evidence="4">Arsenic efflux protein</fullName>
    </recommendedName>
</protein>
<evidence type="ECO:0000313" key="3">
    <source>
        <dbReference type="Proteomes" id="UP000005753"/>
    </source>
</evidence>
<dbReference type="NCBIfam" id="NF037962">
    <property type="entry name" value="arsenic_eff"/>
    <property type="match status" value="1"/>
</dbReference>
<accession>I5ARQ1</accession>
<dbReference type="InterPro" id="IPR021552">
    <property type="entry name" value="ArsP_2"/>
</dbReference>
<dbReference type="HOGENOM" id="CLU_896873_0_0_9"/>
<keyword evidence="3" id="KW-1185">Reference proteome</keyword>
<feature type="transmembrane region" description="Helical" evidence="1">
    <location>
        <begin position="105"/>
        <end position="128"/>
    </location>
</feature>